<name>A0A1W1VFN4_PEPAS</name>
<keyword evidence="2" id="KW-1185">Reference proteome</keyword>
<proteinExistence type="predicted"/>
<organism evidence="1 2">
    <name type="scientific">Peptoniphilus asaccharolyticus DSM 20463</name>
    <dbReference type="NCBI Taxonomy" id="573058"/>
    <lineage>
        <taxon>Bacteria</taxon>
        <taxon>Bacillati</taxon>
        <taxon>Bacillota</taxon>
        <taxon>Tissierellia</taxon>
        <taxon>Tissierellales</taxon>
        <taxon>Peptoniphilaceae</taxon>
        <taxon>Peptoniphilus</taxon>
    </lineage>
</organism>
<dbReference type="OrthoDB" id="2038298at2"/>
<accession>A0A1W1VFN4</accession>
<reference evidence="2" key="1">
    <citation type="submission" date="2017-04" db="EMBL/GenBank/DDBJ databases">
        <authorList>
            <person name="Varghese N."/>
            <person name="Submissions S."/>
        </authorList>
    </citation>
    <scope>NUCLEOTIDE SEQUENCE [LARGE SCALE GENOMIC DNA]</scope>
    <source>
        <strain evidence="2">DSM 20463</strain>
    </source>
</reference>
<evidence type="ECO:0000313" key="1">
    <source>
        <dbReference type="EMBL" id="SMB92030.1"/>
    </source>
</evidence>
<sequence length="217" mass="25473">MIKQFKKVMGINIEKIIGQDRFAFAISDMTDFYDLIEWAKYGGYQGSTIIFYDFETGDVYEPFEKMQNVVYGAPVFVEGMYYFLQGDYNKKTVKLFRCFPNESLEEVVSLEMNEVNLYNLVIIGNPLYIVSSDEEVECYYPKKFKIPKKENESIQFIEDEKLYFNSWIEEGRDDKTNCATSEYKYYEKVIVKNVDGDVISEELGSLYRAPSGDWWIA</sequence>
<dbReference type="EMBL" id="FWWR01000014">
    <property type="protein sequence ID" value="SMB92030.1"/>
    <property type="molecule type" value="Genomic_DNA"/>
</dbReference>
<dbReference type="STRING" id="573058.SAMN00017477_1881"/>
<dbReference type="Proteomes" id="UP000192368">
    <property type="component" value="Unassembled WGS sequence"/>
</dbReference>
<gene>
    <name evidence="1" type="ORF">SAMN00017477_1881</name>
</gene>
<protein>
    <submittedName>
        <fullName evidence="1">Uncharacterized protein</fullName>
    </submittedName>
</protein>
<evidence type="ECO:0000313" key="2">
    <source>
        <dbReference type="Proteomes" id="UP000192368"/>
    </source>
</evidence>
<dbReference type="AlphaFoldDB" id="A0A1W1VFN4"/>
<dbReference type="RefSeq" id="WP_084231406.1">
    <property type="nucleotide sequence ID" value="NZ_FWWR01000014.1"/>
</dbReference>